<dbReference type="EMBL" id="UHFG01000004">
    <property type="protein sequence ID" value="SUN50884.1"/>
    <property type="molecule type" value="Genomic_DNA"/>
</dbReference>
<evidence type="ECO:0000313" key="2">
    <source>
        <dbReference type="Proteomes" id="UP000254797"/>
    </source>
</evidence>
<dbReference type="Proteomes" id="UP000254797">
    <property type="component" value="Unassembled WGS sequence"/>
</dbReference>
<accession>A0A380JZK1</accession>
<sequence length="94" mass="11084">MKEVVFGHHHKRFSPQTIDGVTYHSRPLGYAKEWQLTRAFIRQATLLTIKGRWVPSKAYYATKELKVFKNYREQQLAAELRHAMTIFDSNEMKG</sequence>
<dbReference type="AlphaFoldDB" id="A0A380JZK1"/>
<organism evidence="1 2">
    <name type="scientific">Streptococcus dysgalactiae subsp. dysgalactiae</name>
    <dbReference type="NCBI Taxonomy" id="99822"/>
    <lineage>
        <taxon>Bacteria</taxon>
        <taxon>Bacillati</taxon>
        <taxon>Bacillota</taxon>
        <taxon>Bacilli</taxon>
        <taxon>Lactobacillales</taxon>
        <taxon>Streptococcaceae</taxon>
        <taxon>Streptococcus</taxon>
    </lineage>
</organism>
<protein>
    <submittedName>
        <fullName evidence="1">Phosphoesterase</fullName>
    </submittedName>
</protein>
<proteinExistence type="predicted"/>
<name>A0A380JZK1_STRDY</name>
<evidence type="ECO:0000313" key="1">
    <source>
        <dbReference type="EMBL" id="SUN50884.1"/>
    </source>
</evidence>
<gene>
    <name evidence="1" type="ORF">NCTC4670_01714</name>
</gene>
<reference evidence="1 2" key="1">
    <citation type="submission" date="2018-06" db="EMBL/GenBank/DDBJ databases">
        <authorList>
            <consortium name="Pathogen Informatics"/>
            <person name="Doyle S."/>
        </authorList>
    </citation>
    <scope>NUCLEOTIDE SEQUENCE [LARGE SCALE GENOMIC DNA]</scope>
    <source>
        <strain evidence="1 2">NCTC4670</strain>
    </source>
</reference>